<proteinExistence type="inferred from homology"/>
<comment type="similarity">
    <text evidence="1 7 8">Belongs to the universal ribosomal protein uL11 family.</text>
</comment>
<dbReference type="RefSeq" id="WP_010040250.1">
    <property type="nucleotide sequence ID" value="NZ_CP025958.1"/>
</dbReference>
<evidence type="ECO:0000313" key="13">
    <source>
        <dbReference type="Proteomes" id="UP000245802"/>
    </source>
</evidence>
<dbReference type="Pfam" id="PF03946">
    <property type="entry name" value="Ribosomal_L11_N"/>
    <property type="match status" value="1"/>
</dbReference>
<dbReference type="SUPFAM" id="SSF54747">
    <property type="entry name" value="Ribosomal L11/L12e N-terminal domain"/>
    <property type="match status" value="1"/>
</dbReference>
<dbReference type="InterPro" id="IPR006519">
    <property type="entry name" value="Ribosomal_uL11_bac-typ"/>
</dbReference>
<evidence type="ECO:0000313" key="12">
    <source>
        <dbReference type="EMBL" id="AWM36653.1"/>
    </source>
</evidence>
<evidence type="ECO:0000256" key="2">
    <source>
        <dbReference type="ARBA" id="ARBA00022481"/>
    </source>
</evidence>
<evidence type="ECO:0000256" key="5">
    <source>
        <dbReference type="ARBA" id="ARBA00022980"/>
    </source>
</evidence>
<evidence type="ECO:0000256" key="6">
    <source>
        <dbReference type="ARBA" id="ARBA00023274"/>
    </source>
</evidence>
<feature type="domain" description="Large ribosomal subunit protein uL11 C-terminal" evidence="10">
    <location>
        <begin position="73"/>
        <end position="152"/>
    </location>
</feature>
<dbReference type="GO" id="GO:0006412">
    <property type="term" value="P:translation"/>
    <property type="evidence" value="ECO:0007669"/>
    <property type="project" value="UniProtKB-UniRule"/>
</dbReference>
<evidence type="ECO:0000256" key="9">
    <source>
        <dbReference type="RuleBase" id="RU003979"/>
    </source>
</evidence>
<evidence type="ECO:0000256" key="1">
    <source>
        <dbReference type="ARBA" id="ARBA00010537"/>
    </source>
</evidence>
<dbReference type="PANTHER" id="PTHR11661:SF1">
    <property type="entry name" value="LARGE RIBOSOMAL SUBUNIT PROTEIN UL11M"/>
    <property type="match status" value="1"/>
</dbReference>
<dbReference type="PANTHER" id="PTHR11661">
    <property type="entry name" value="60S RIBOSOMAL PROTEIN L12"/>
    <property type="match status" value="1"/>
</dbReference>
<evidence type="ECO:0000256" key="3">
    <source>
        <dbReference type="ARBA" id="ARBA00022730"/>
    </source>
</evidence>
<sequence>MAKQVTAQVKLQCPGGSATPAPPVGPALGAHGVNIGMFVKQFNDKTNKPEMKGLMLPVVITVYSDKSFEFKIKSPPAAILLKLAAKIPHAKKAGKEVIPADAKKQGKYKNHSVTKKQVRDIAAQKQADLNARDVDHAMRIIEGTARSMGLTVVEG</sequence>
<organism evidence="12 13">
    <name type="scientific">Gemmata obscuriglobus</name>
    <dbReference type="NCBI Taxonomy" id="114"/>
    <lineage>
        <taxon>Bacteria</taxon>
        <taxon>Pseudomonadati</taxon>
        <taxon>Planctomycetota</taxon>
        <taxon>Planctomycetia</taxon>
        <taxon>Gemmatales</taxon>
        <taxon>Gemmataceae</taxon>
        <taxon>Gemmata</taxon>
    </lineage>
</organism>
<keyword evidence="5 7" id="KW-0689">Ribosomal protein</keyword>
<keyword evidence="3 7" id="KW-0699">rRNA-binding</keyword>
<dbReference type="KEGG" id="gog:C1280_06220"/>
<keyword evidence="13" id="KW-1185">Reference proteome</keyword>
<dbReference type="Pfam" id="PF00298">
    <property type="entry name" value="Ribosomal_L11"/>
    <property type="match status" value="1"/>
</dbReference>
<dbReference type="SUPFAM" id="SSF46906">
    <property type="entry name" value="Ribosomal protein L11, C-terminal domain"/>
    <property type="match status" value="1"/>
</dbReference>
<name>A0A2Z3GSB3_9BACT</name>
<dbReference type="EMBL" id="CP025958">
    <property type="protein sequence ID" value="AWM36653.1"/>
    <property type="molecule type" value="Genomic_DNA"/>
</dbReference>
<dbReference type="GO" id="GO:0022625">
    <property type="term" value="C:cytosolic large ribosomal subunit"/>
    <property type="evidence" value="ECO:0007669"/>
    <property type="project" value="TreeGrafter"/>
</dbReference>
<dbReference type="Gene3D" id="1.10.10.250">
    <property type="entry name" value="Ribosomal protein L11, C-terminal domain"/>
    <property type="match status" value="1"/>
</dbReference>
<dbReference type="CDD" id="cd00349">
    <property type="entry name" value="Ribosomal_L11"/>
    <property type="match status" value="1"/>
</dbReference>
<dbReference type="InterPro" id="IPR000911">
    <property type="entry name" value="Ribosomal_uL11"/>
</dbReference>
<comment type="PTM">
    <text evidence="7 9">One or more lysine residues are methylated.</text>
</comment>
<dbReference type="AlphaFoldDB" id="A0A2Z3GSB3"/>
<dbReference type="InterPro" id="IPR020784">
    <property type="entry name" value="Ribosomal_uL11_N"/>
</dbReference>
<dbReference type="Gene3D" id="3.30.1550.10">
    <property type="entry name" value="Ribosomal protein L11/L12, N-terminal domain"/>
    <property type="match status" value="1"/>
</dbReference>
<evidence type="ECO:0000259" key="10">
    <source>
        <dbReference type="Pfam" id="PF00298"/>
    </source>
</evidence>
<dbReference type="Proteomes" id="UP000245802">
    <property type="component" value="Chromosome"/>
</dbReference>
<evidence type="ECO:0000259" key="11">
    <source>
        <dbReference type="Pfam" id="PF03946"/>
    </source>
</evidence>
<accession>A0A2Z3GSB3</accession>
<dbReference type="InterPro" id="IPR020785">
    <property type="entry name" value="Ribosomal_uL11_CS"/>
</dbReference>
<keyword evidence="6 7" id="KW-0687">Ribonucleoprotein</keyword>
<comment type="subunit">
    <text evidence="7">Part of the ribosomal stalk of the 50S ribosomal subunit. Interacts with L10 and the large rRNA to form the base of the stalk. L10 forms an elongated spine to which L12 dimers bind in a sequential fashion forming a multimeric L10(L12)X complex.</text>
</comment>
<evidence type="ECO:0000256" key="7">
    <source>
        <dbReference type="HAMAP-Rule" id="MF_00736"/>
    </source>
</evidence>
<reference evidence="12 13" key="1">
    <citation type="submission" date="2018-01" db="EMBL/GenBank/DDBJ databases">
        <title>G. obscuriglobus.</title>
        <authorList>
            <person name="Franke J."/>
            <person name="Blomberg W."/>
            <person name="Selmecki A."/>
        </authorList>
    </citation>
    <scope>NUCLEOTIDE SEQUENCE [LARGE SCALE GENOMIC DNA]</scope>
    <source>
        <strain evidence="12 13">DSM 5831</strain>
    </source>
</reference>
<protein>
    <recommendedName>
        <fullName evidence="7">Large ribosomal subunit protein uL11</fullName>
    </recommendedName>
</protein>
<keyword evidence="2 7" id="KW-0488">Methylation</keyword>
<evidence type="ECO:0000256" key="4">
    <source>
        <dbReference type="ARBA" id="ARBA00022884"/>
    </source>
</evidence>
<dbReference type="InterPro" id="IPR020783">
    <property type="entry name" value="Ribosomal_uL11_C"/>
</dbReference>
<dbReference type="NCBIfam" id="TIGR01632">
    <property type="entry name" value="L11_bact"/>
    <property type="match status" value="1"/>
</dbReference>
<dbReference type="GO" id="GO:0070180">
    <property type="term" value="F:large ribosomal subunit rRNA binding"/>
    <property type="evidence" value="ECO:0007669"/>
    <property type="project" value="UniProtKB-UniRule"/>
</dbReference>
<feature type="domain" description="Large ribosomal subunit protein uL11 N-terminal" evidence="11">
    <location>
        <begin position="9"/>
        <end position="68"/>
    </location>
</feature>
<dbReference type="GO" id="GO:0003735">
    <property type="term" value="F:structural constituent of ribosome"/>
    <property type="evidence" value="ECO:0007669"/>
    <property type="project" value="InterPro"/>
</dbReference>
<comment type="function">
    <text evidence="7 9">Forms part of the ribosomal stalk which helps the ribosome interact with GTP-bound translation factors.</text>
</comment>
<dbReference type="OrthoDB" id="9802408at2"/>
<dbReference type="FunFam" id="3.30.1550.10:FF:000006">
    <property type="entry name" value="50S ribosomal protein L11"/>
    <property type="match status" value="1"/>
</dbReference>
<gene>
    <name evidence="7 12" type="primary">rplK</name>
    <name evidence="12" type="ORF">C1280_06220</name>
</gene>
<dbReference type="SMART" id="SM00649">
    <property type="entry name" value="RL11"/>
    <property type="match status" value="1"/>
</dbReference>
<evidence type="ECO:0000256" key="8">
    <source>
        <dbReference type="RuleBase" id="RU003978"/>
    </source>
</evidence>
<dbReference type="InterPro" id="IPR036796">
    <property type="entry name" value="Ribosomal_uL11_N_sf"/>
</dbReference>
<dbReference type="HAMAP" id="MF_00736">
    <property type="entry name" value="Ribosomal_uL11"/>
    <property type="match status" value="1"/>
</dbReference>
<keyword evidence="4 7" id="KW-0694">RNA-binding</keyword>
<dbReference type="PROSITE" id="PS00359">
    <property type="entry name" value="RIBOSOMAL_L11"/>
    <property type="match status" value="1"/>
</dbReference>
<dbReference type="InterPro" id="IPR036769">
    <property type="entry name" value="Ribosomal_uL11_C_sf"/>
</dbReference>